<dbReference type="PANTHER" id="PTHR32309:SF13">
    <property type="entry name" value="FERRIC ENTEROBACTIN TRANSPORT PROTEIN FEPE"/>
    <property type="match status" value="1"/>
</dbReference>
<comment type="catalytic activity">
    <reaction evidence="15">
        <text>L-tyrosyl-[protein] + ATP = O-phospho-L-tyrosyl-[protein] + ADP + H(+)</text>
        <dbReference type="Rhea" id="RHEA:10596"/>
        <dbReference type="Rhea" id="RHEA-COMP:10136"/>
        <dbReference type="Rhea" id="RHEA-COMP:20101"/>
        <dbReference type="ChEBI" id="CHEBI:15378"/>
        <dbReference type="ChEBI" id="CHEBI:30616"/>
        <dbReference type="ChEBI" id="CHEBI:46858"/>
        <dbReference type="ChEBI" id="CHEBI:61978"/>
        <dbReference type="ChEBI" id="CHEBI:456216"/>
        <dbReference type="EC" id="2.7.10.2"/>
    </reaction>
</comment>
<keyword evidence="10 21" id="KW-0418">Kinase</keyword>
<dbReference type="CDD" id="cd05387">
    <property type="entry name" value="BY-kinase"/>
    <property type="match status" value="1"/>
</dbReference>
<dbReference type="InterPro" id="IPR027417">
    <property type="entry name" value="P-loop_NTPase"/>
</dbReference>
<dbReference type="Pfam" id="PF02706">
    <property type="entry name" value="Wzz"/>
    <property type="match status" value="1"/>
</dbReference>
<comment type="similarity">
    <text evidence="3">Belongs to the etk/wzc family.</text>
</comment>
<keyword evidence="9" id="KW-0547">Nucleotide-binding</keyword>
<sequence>MSRSKNSTYKEELEWLEDSDSIDFVKILLTIKRLLPWIILCSLIGLAGSYFYLKFTKPVYQVKAKLLIKENDSKMGGIGQGTDMLQSLGLMSGSNSVDNELEIITTYSIVDKVVNDLKLNISYTKDDVIGSETKSVMEMPWDTEIITLNNDSFKTKHEYKFNSSLTHPSLQVDESVIPFQWNHVVKVPFGEVVFRPRVVSKIKNEEWVLNVVKPSVTTESYIKAISAELPKKQTSIINLSMDTKNPELGKQVIDKLINTYISENLKDNNSINDSTMMFIKDRLAEVTTELNDVERAVQNFKQKNNVTDISEQAKVLLESTKENNQNLIQSEIQLSVVTSLENYLKNNKAHIIPSSLLTQDISLSNLINTYNGLIVQKDKLSQNATSENPIIINLNNQISSVKNELLNSIRNTKNSYAIVASNLRNEANQNMGLIKKIPEQERQFLDISRQQAIKQELYLFLLKKREETAIGRSSTLSNIRVVDYARVLDEPIAPKKKLILLVGLLLGIVVPLMVYYIKQIFNIKIETKNDILERTQMPIIGEIIHQESPSNFEVKDNPRSPLAEQFRILRTNLHFYQHKNEAFTVMVTSSIPGEGKTFTSMNLAASMAANIGSKILIIGLDLRKPQLSKELGMQRKKGFSECIIGDISVDEAIHSVEGFSNLWVLPGGSIPPNPSELLMTKETEQLFDEVKKKFDIIIVDCPPVIVTDANIIGKYVDMTLFVTRISYTEKRQIELLNEMYQQEKMPKMNLIVNDFKPEKYDHYNSNYYSQYGYYDKVDEKKSIWKKWFGV</sequence>
<keyword evidence="13 17" id="KW-0472">Membrane</keyword>
<evidence type="ECO:0000313" key="21">
    <source>
        <dbReference type="EMBL" id="GGP01734.1"/>
    </source>
</evidence>
<dbReference type="InterPro" id="IPR032807">
    <property type="entry name" value="GNVR"/>
</dbReference>
<proteinExistence type="inferred from homology"/>
<evidence type="ECO:0000256" key="14">
    <source>
        <dbReference type="ARBA" id="ARBA00023137"/>
    </source>
</evidence>
<comment type="similarity">
    <text evidence="2">Belongs to the CpsD/CapB family.</text>
</comment>
<feature type="domain" description="AAA" evidence="19">
    <location>
        <begin position="593"/>
        <end position="705"/>
    </location>
</feature>
<dbReference type="Proteomes" id="UP000620064">
    <property type="component" value="Unassembled WGS sequence"/>
</dbReference>
<keyword evidence="8 17" id="KW-0812">Transmembrane</keyword>
<dbReference type="RefSeq" id="WP_188616336.1">
    <property type="nucleotide sequence ID" value="NZ_BMLV01000001.1"/>
</dbReference>
<evidence type="ECO:0000256" key="7">
    <source>
        <dbReference type="ARBA" id="ARBA00022679"/>
    </source>
</evidence>
<dbReference type="InterPro" id="IPR003856">
    <property type="entry name" value="LPS_length_determ_N"/>
</dbReference>
<evidence type="ECO:0000256" key="15">
    <source>
        <dbReference type="ARBA" id="ARBA00051245"/>
    </source>
</evidence>
<comment type="subcellular location">
    <subcellularLocation>
        <location evidence="1">Cell inner membrane</location>
        <topology evidence="1">Multi-pass membrane protein</topology>
    </subcellularLocation>
</comment>
<dbReference type="PANTHER" id="PTHR32309">
    <property type="entry name" value="TYROSINE-PROTEIN KINASE"/>
    <property type="match status" value="1"/>
</dbReference>
<evidence type="ECO:0000259" key="19">
    <source>
        <dbReference type="Pfam" id="PF13614"/>
    </source>
</evidence>
<protein>
    <recommendedName>
        <fullName evidence="4">non-specific protein-tyrosine kinase</fullName>
        <ecNumber evidence="4">2.7.10.2</ecNumber>
    </recommendedName>
</protein>
<evidence type="ECO:0000256" key="5">
    <source>
        <dbReference type="ARBA" id="ARBA00022475"/>
    </source>
</evidence>
<evidence type="ECO:0000256" key="1">
    <source>
        <dbReference type="ARBA" id="ARBA00004429"/>
    </source>
</evidence>
<keyword evidence="11" id="KW-0067">ATP-binding</keyword>
<dbReference type="GO" id="GO:0016301">
    <property type="term" value="F:kinase activity"/>
    <property type="evidence" value="ECO:0007669"/>
    <property type="project" value="UniProtKB-KW"/>
</dbReference>
<comment type="caution">
    <text evidence="21">The sequence shown here is derived from an EMBL/GenBank/DDBJ whole genome shotgun (WGS) entry which is preliminary data.</text>
</comment>
<evidence type="ECO:0000256" key="16">
    <source>
        <dbReference type="SAM" id="Coils"/>
    </source>
</evidence>
<evidence type="ECO:0000256" key="10">
    <source>
        <dbReference type="ARBA" id="ARBA00022777"/>
    </source>
</evidence>
<keyword evidence="5" id="KW-1003">Cell membrane</keyword>
<dbReference type="NCBIfam" id="TIGR01007">
    <property type="entry name" value="eps_fam"/>
    <property type="match status" value="1"/>
</dbReference>
<dbReference type="EMBL" id="BMLV01000001">
    <property type="protein sequence ID" value="GGP01734.1"/>
    <property type="molecule type" value="Genomic_DNA"/>
</dbReference>
<accession>A0ABQ2NF19</accession>
<evidence type="ECO:0000256" key="8">
    <source>
        <dbReference type="ARBA" id="ARBA00022692"/>
    </source>
</evidence>
<reference evidence="22" key="1">
    <citation type="journal article" date="2019" name="Int. J. Syst. Evol. Microbiol.">
        <title>The Global Catalogue of Microorganisms (GCM) 10K type strain sequencing project: providing services to taxonomists for standard genome sequencing and annotation.</title>
        <authorList>
            <consortium name="The Broad Institute Genomics Platform"/>
            <consortium name="The Broad Institute Genome Sequencing Center for Infectious Disease"/>
            <person name="Wu L."/>
            <person name="Ma J."/>
        </authorList>
    </citation>
    <scope>NUCLEOTIDE SEQUENCE [LARGE SCALE GENOMIC DNA]</scope>
    <source>
        <strain evidence="22">CGMCC 1.7656</strain>
    </source>
</reference>
<dbReference type="Pfam" id="PF13807">
    <property type="entry name" value="GNVR"/>
    <property type="match status" value="1"/>
</dbReference>
<evidence type="ECO:0000256" key="6">
    <source>
        <dbReference type="ARBA" id="ARBA00022519"/>
    </source>
</evidence>
<evidence type="ECO:0000259" key="18">
    <source>
        <dbReference type="Pfam" id="PF02706"/>
    </source>
</evidence>
<name>A0ABQ2NF19_9FLAO</name>
<keyword evidence="22" id="KW-1185">Reference proteome</keyword>
<evidence type="ECO:0000256" key="2">
    <source>
        <dbReference type="ARBA" id="ARBA00007316"/>
    </source>
</evidence>
<keyword evidence="7" id="KW-0808">Transferase</keyword>
<dbReference type="SUPFAM" id="SSF52540">
    <property type="entry name" value="P-loop containing nucleoside triphosphate hydrolases"/>
    <property type="match status" value="1"/>
</dbReference>
<evidence type="ECO:0000256" key="17">
    <source>
        <dbReference type="SAM" id="Phobius"/>
    </source>
</evidence>
<evidence type="ECO:0000256" key="13">
    <source>
        <dbReference type="ARBA" id="ARBA00023136"/>
    </source>
</evidence>
<keyword evidence="6" id="KW-0997">Cell inner membrane</keyword>
<feature type="domain" description="Polysaccharide chain length determinant N-terminal" evidence="18">
    <location>
        <begin position="20"/>
        <end position="117"/>
    </location>
</feature>
<evidence type="ECO:0000256" key="11">
    <source>
        <dbReference type="ARBA" id="ARBA00022840"/>
    </source>
</evidence>
<dbReference type="Pfam" id="PF13614">
    <property type="entry name" value="AAA_31"/>
    <property type="match status" value="1"/>
</dbReference>
<dbReference type="EC" id="2.7.10.2" evidence="4"/>
<evidence type="ECO:0000313" key="22">
    <source>
        <dbReference type="Proteomes" id="UP000620064"/>
    </source>
</evidence>
<feature type="coiled-coil region" evidence="16">
    <location>
        <begin position="276"/>
        <end position="303"/>
    </location>
</feature>
<dbReference type="InterPro" id="IPR005702">
    <property type="entry name" value="Wzc-like_C"/>
</dbReference>
<feature type="transmembrane region" description="Helical" evidence="17">
    <location>
        <begin position="34"/>
        <end position="53"/>
    </location>
</feature>
<evidence type="ECO:0000256" key="3">
    <source>
        <dbReference type="ARBA" id="ARBA00008883"/>
    </source>
</evidence>
<dbReference type="Gene3D" id="3.40.50.300">
    <property type="entry name" value="P-loop containing nucleotide triphosphate hydrolases"/>
    <property type="match status" value="1"/>
</dbReference>
<dbReference type="InterPro" id="IPR025669">
    <property type="entry name" value="AAA_dom"/>
</dbReference>
<keyword evidence="14" id="KW-0829">Tyrosine-protein kinase</keyword>
<dbReference type="InterPro" id="IPR050445">
    <property type="entry name" value="Bact_polysacc_biosynth/exp"/>
</dbReference>
<evidence type="ECO:0000259" key="20">
    <source>
        <dbReference type="Pfam" id="PF13807"/>
    </source>
</evidence>
<evidence type="ECO:0000256" key="4">
    <source>
        <dbReference type="ARBA" id="ARBA00011903"/>
    </source>
</evidence>
<keyword evidence="12 17" id="KW-1133">Transmembrane helix</keyword>
<gene>
    <name evidence="21" type="ORF">GCM10010992_03300</name>
</gene>
<organism evidence="21 22">
    <name type="scientific">Cloacibacterium rupense</name>
    <dbReference type="NCBI Taxonomy" id="517423"/>
    <lineage>
        <taxon>Bacteria</taxon>
        <taxon>Pseudomonadati</taxon>
        <taxon>Bacteroidota</taxon>
        <taxon>Flavobacteriia</taxon>
        <taxon>Flavobacteriales</taxon>
        <taxon>Weeksellaceae</taxon>
    </lineage>
</organism>
<feature type="domain" description="Tyrosine-protein kinase G-rich" evidence="20">
    <location>
        <begin position="441"/>
        <end position="519"/>
    </location>
</feature>
<evidence type="ECO:0000256" key="9">
    <source>
        <dbReference type="ARBA" id="ARBA00022741"/>
    </source>
</evidence>
<feature type="transmembrane region" description="Helical" evidence="17">
    <location>
        <begin position="498"/>
        <end position="517"/>
    </location>
</feature>
<evidence type="ECO:0000256" key="12">
    <source>
        <dbReference type="ARBA" id="ARBA00022989"/>
    </source>
</evidence>
<keyword evidence="16" id="KW-0175">Coiled coil</keyword>